<dbReference type="Pfam" id="PF00059">
    <property type="entry name" value="Lectin_C"/>
    <property type="match status" value="1"/>
</dbReference>
<dbReference type="KEGG" id="dsi:Dsimw501_GD23494"/>
<dbReference type="Proteomes" id="UP000035880">
    <property type="component" value="Chromosome 2L"/>
</dbReference>
<evidence type="ECO:0000313" key="4">
    <source>
        <dbReference type="Proteomes" id="UP000000304"/>
    </source>
</evidence>
<dbReference type="InterPro" id="IPR050111">
    <property type="entry name" value="C-type_lectin/snaclec_domain"/>
</dbReference>
<dbReference type="AlphaFoldDB" id="B4Q5U7"/>
<sequence>MFQLKTLLYYGTIAIVIKATPPGCDEINGLDCRLQDPPNQCGALCLSALMPLIDHIAEHQEQWKTCNLDHNLTKAKFQEIQGHQRDIQKQIESQNTSLSDSWKKIIAEDIENRINRLELKMEGQLSVLHKELSSIKTSLKNITSQISILKRFKRIGSRYLHIEETDKRSWTSALSACQEMGGNLASIINEGDFSAIVSQLTKGVKYRFGISDLAKKGEFISVSSGKRAPFLKWKPKEPVYDDDGQHCINVHNGAMWVDSCTNDMNYICEPNQNIL</sequence>
<dbReference type="Proteomes" id="UP000000304">
    <property type="component" value="Chromosome 2L"/>
</dbReference>
<gene>
    <name evidence="2" type="primary">Dsim\GD23494</name>
    <name evidence="2" type="ORF">Dsim_GD23494</name>
    <name evidence="3" type="ORF">Dsimw501_GD23494</name>
</gene>
<dbReference type="InterPro" id="IPR016187">
    <property type="entry name" value="CTDL_fold"/>
</dbReference>
<evidence type="ECO:0000259" key="1">
    <source>
        <dbReference type="PROSITE" id="PS50041"/>
    </source>
</evidence>
<feature type="domain" description="C-type lectin" evidence="1">
    <location>
        <begin position="159"/>
        <end position="269"/>
    </location>
</feature>
<reference evidence="3" key="4">
    <citation type="submission" date="2014-06" db="EMBL/GenBank/DDBJ databases">
        <authorList>
            <person name="Hu T."/>
            <person name="Eisen M.B."/>
            <person name="Thornton K.R."/>
            <person name="Andolfatto P."/>
        </authorList>
    </citation>
    <scope>NUCLEOTIDE SEQUENCE</scope>
    <source>
        <strain evidence="3">W501</strain>
    </source>
</reference>
<keyword evidence="4" id="KW-1185">Reference proteome</keyword>
<dbReference type="PANTHER" id="PTHR22803">
    <property type="entry name" value="MANNOSE, PHOSPHOLIPASE, LECTIN RECEPTOR RELATED"/>
    <property type="match status" value="1"/>
</dbReference>
<dbReference type="SMR" id="B4Q5U7"/>
<dbReference type="STRING" id="7240.B4Q5U7"/>
<name>B4Q5U7_DROSI</name>
<dbReference type="OMA" id="WNDKEDC"/>
<dbReference type="EMBL" id="CM000361">
    <property type="protein sequence ID" value="EDX04143.1"/>
    <property type="molecule type" value="Genomic_DNA"/>
</dbReference>
<accession>B4Q5U7</accession>
<organism evidence="2 4">
    <name type="scientific">Drosophila simulans</name>
    <name type="common">Fruit fly</name>
    <dbReference type="NCBI Taxonomy" id="7240"/>
    <lineage>
        <taxon>Eukaryota</taxon>
        <taxon>Metazoa</taxon>
        <taxon>Ecdysozoa</taxon>
        <taxon>Arthropoda</taxon>
        <taxon>Hexapoda</taxon>
        <taxon>Insecta</taxon>
        <taxon>Pterygota</taxon>
        <taxon>Neoptera</taxon>
        <taxon>Endopterygota</taxon>
        <taxon>Diptera</taxon>
        <taxon>Brachycera</taxon>
        <taxon>Muscomorpha</taxon>
        <taxon>Ephydroidea</taxon>
        <taxon>Drosophilidae</taxon>
        <taxon>Drosophila</taxon>
        <taxon>Sophophora</taxon>
    </lineage>
</organism>
<dbReference type="SMART" id="SM00034">
    <property type="entry name" value="CLECT"/>
    <property type="match status" value="1"/>
</dbReference>
<reference evidence="2 4" key="1">
    <citation type="journal article" date="2007" name="Nature">
        <title>Evolution of genes and genomes on the Drosophila phylogeny.</title>
        <authorList>
            <consortium name="Drosophila 12 Genomes Consortium"/>
            <person name="Clark A.G."/>
            <person name="Eisen M.B."/>
            <person name="Smith D.R."/>
            <person name="Bergman C.M."/>
            <person name="Oliver B."/>
            <person name="Markow T.A."/>
            <person name="Kaufman T.C."/>
            <person name="Kellis M."/>
            <person name="Gelbart W."/>
            <person name="Iyer V.N."/>
            <person name="Pollard D.A."/>
            <person name="Sackton T.B."/>
            <person name="Larracuente A.M."/>
            <person name="Singh N.D."/>
            <person name="Abad J.P."/>
            <person name="Abt D.N."/>
            <person name="Adryan B."/>
            <person name="Aguade M."/>
            <person name="Akashi H."/>
            <person name="Anderson W.W."/>
            <person name="Aquadro C.F."/>
            <person name="Ardell D.H."/>
            <person name="Arguello R."/>
            <person name="Artieri C.G."/>
            <person name="Barbash D.A."/>
            <person name="Barker D."/>
            <person name="Barsanti P."/>
            <person name="Batterham P."/>
            <person name="Batzoglou S."/>
            <person name="Begun D."/>
            <person name="Bhutkar A."/>
            <person name="Blanco E."/>
            <person name="Bosak S.A."/>
            <person name="Bradley R.K."/>
            <person name="Brand A.D."/>
            <person name="Brent M.R."/>
            <person name="Brooks A.N."/>
            <person name="Brown R.H."/>
            <person name="Butlin R.K."/>
            <person name="Caggese C."/>
            <person name="Calvi B.R."/>
            <person name="Bernardo de Carvalho A."/>
            <person name="Caspi A."/>
            <person name="Castrezana S."/>
            <person name="Celniker S.E."/>
            <person name="Chang J.L."/>
            <person name="Chapple C."/>
            <person name="Chatterji S."/>
            <person name="Chinwalla A."/>
            <person name="Civetta A."/>
            <person name="Clifton S.W."/>
            <person name="Comeron J.M."/>
            <person name="Costello J.C."/>
            <person name="Coyne J.A."/>
            <person name="Daub J."/>
            <person name="David R.G."/>
            <person name="Delcher A.L."/>
            <person name="Delehaunty K."/>
            <person name="Do C.B."/>
            <person name="Ebling H."/>
            <person name="Edwards K."/>
            <person name="Eickbush T."/>
            <person name="Evans J.D."/>
            <person name="Filipski A."/>
            <person name="Findeiss S."/>
            <person name="Freyhult E."/>
            <person name="Fulton L."/>
            <person name="Fulton R."/>
            <person name="Garcia A.C."/>
            <person name="Gardiner A."/>
            <person name="Garfield D.A."/>
            <person name="Garvin B.E."/>
            <person name="Gibson G."/>
            <person name="Gilbert D."/>
            <person name="Gnerre S."/>
            <person name="Godfrey J."/>
            <person name="Good R."/>
            <person name="Gotea V."/>
            <person name="Gravely B."/>
            <person name="Greenberg A.J."/>
            <person name="Griffiths-Jones S."/>
            <person name="Gross S."/>
            <person name="Guigo R."/>
            <person name="Gustafson E.A."/>
            <person name="Haerty W."/>
            <person name="Hahn M.W."/>
            <person name="Halligan D.L."/>
            <person name="Halpern A.L."/>
            <person name="Halter G.M."/>
            <person name="Han M.V."/>
            <person name="Heger A."/>
            <person name="Hillier L."/>
            <person name="Hinrichs A.S."/>
            <person name="Holmes I."/>
            <person name="Hoskins R.A."/>
            <person name="Hubisz M.J."/>
            <person name="Hultmark D."/>
            <person name="Huntley M.A."/>
            <person name="Jaffe D.B."/>
            <person name="Jagadeeshan S."/>
            <person name="Jeck W.R."/>
            <person name="Johnson J."/>
            <person name="Jones C.D."/>
            <person name="Jordan W.C."/>
            <person name="Karpen G.H."/>
            <person name="Kataoka E."/>
            <person name="Keightley P.D."/>
            <person name="Kheradpour P."/>
            <person name="Kirkness E.F."/>
            <person name="Koerich L.B."/>
            <person name="Kristiansen K."/>
            <person name="Kudrna D."/>
            <person name="Kulathinal R.J."/>
            <person name="Kumar S."/>
            <person name="Kwok R."/>
            <person name="Lander E."/>
            <person name="Langley C.H."/>
            <person name="Lapoint R."/>
            <person name="Lazzaro B.P."/>
            <person name="Lee S.J."/>
            <person name="Levesque L."/>
            <person name="Li R."/>
            <person name="Lin C.F."/>
            <person name="Lin M.F."/>
            <person name="Lindblad-Toh K."/>
            <person name="Llopart A."/>
            <person name="Long M."/>
            <person name="Low L."/>
            <person name="Lozovsky E."/>
            <person name="Lu J."/>
            <person name="Luo M."/>
            <person name="Machado C.A."/>
            <person name="Makalowski W."/>
            <person name="Marzo M."/>
            <person name="Matsuda M."/>
            <person name="Matzkin L."/>
            <person name="McAllister B."/>
            <person name="McBride C.S."/>
            <person name="McKernan B."/>
            <person name="McKernan K."/>
            <person name="Mendez-Lago M."/>
            <person name="Minx P."/>
            <person name="Mollenhauer M.U."/>
            <person name="Montooth K."/>
            <person name="Mount S.M."/>
            <person name="Mu X."/>
            <person name="Myers E."/>
            <person name="Negre B."/>
            <person name="Newfeld S."/>
            <person name="Nielsen R."/>
            <person name="Noor M.A."/>
            <person name="O'Grady P."/>
            <person name="Pachter L."/>
            <person name="Papaceit M."/>
            <person name="Parisi M.J."/>
            <person name="Parisi M."/>
            <person name="Parts L."/>
            <person name="Pedersen J.S."/>
            <person name="Pesole G."/>
            <person name="Phillippy A.M."/>
            <person name="Ponting C.P."/>
            <person name="Pop M."/>
            <person name="Porcelli D."/>
            <person name="Powell J.R."/>
            <person name="Prohaska S."/>
            <person name="Pruitt K."/>
            <person name="Puig M."/>
            <person name="Quesneville H."/>
            <person name="Ram K.R."/>
            <person name="Rand D."/>
            <person name="Rasmussen M.D."/>
            <person name="Reed L.K."/>
            <person name="Reenan R."/>
            <person name="Reily A."/>
            <person name="Remington K.A."/>
            <person name="Rieger T.T."/>
            <person name="Ritchie M.G."/>
            <person name="Robin C."/>
            <person name="Rogers Y.H."/>
            <person name="Rohde C."/>
            <person name="Rozas J."/>
            <person name="Rubenfield M.J."/>
            <person name="Ruiz A."/>
            <person name="Russo S."/>
            <person name="Salzberg S.L."/>
            <person name="Sanchez-Gracia A."/>
            <person name="Saranga D.J."/>
            <person name="Sato H."/>
            <person name="Schaeffer S.W."/>
            <person name="Schatz M.C."/>
            <person name="Schlenke T."/>
            <person name="Schwartz R."/>
            <person name="Segarra C."/>
            <person name="Singh R.S."/>
            <person name="Sirot L."/>
            <person name="Sirota M."/>
            <person name="Sisneros N.B."/>
            <person name="Smith C.D."/>
            <person name="Smith T.F."/>
            <person name="Spieth J."/>
            <person name="Stage D.E."/>
            <person name="Stark A."/>
            <person name="Stephan W."/>
            <person name="Strausberg R.L."/>
            <person name="Strempel S."/>
            <person name="Sturgill D."/>
            <person name="Sutton G."/>
            <person name="Sutton G.G."/>
            <person name="Tao W."/>
            <person name="Teichmann S."/>
            <person name="Tobari Y.N."/>
            <person name="Tomimura Y."/>
            <person name="Tsolas J.M."/>
            <person name="Valente V.L."/>
            <person name="Venter E."/>
            <person name="Venter J.C."/>
            <person name="Vicario S."/>
            <person name="Vieira F.G."/>
            <person name="Vilella A.J."/>
            <person name="Villasante A."/>
            <person name="Walenz B."/>
            <person name="Wang J."/>
            <person name="Wasserman M."/>
            <person name="Watts T."/>
            <person name="Wilson D."/>
            <person name="Wilson R.K."/>
            <person name="Wing R.A."/>
            <person name="Wolfner M.F."/>
            <person name="Wong A."/>
            <person name="Wong G.K."/>
            <person name="Wu C.I."/>
            <person name="Wu G."/>
            <person name="Yamamoto D."/>
            <person name="Yang H.P."/>
            <person name="Yang S.P."/>
            <person name="Yorke J.A."/>
            <person name="Yoshida K."/>
            <person name="Zdobnov E."/>
            <person name="Zhang P."/>
            <person name="Zhang Y."/>
            <person name="Zimin A.V."/>
            <person name="Baldwin J."/>
            <person name="Abdouelleil A."/>
            <person name="Abdulkadir J."/>
            <person name="Abebe A."/>
            <person name="Abera B."/>
            <person name="Abreu J."/>
            <person name="Acer S.C."/>
            <person name="Aftuck L."/>
            <person name="Alexander A."/>
            <person name="An P."/>
            <person name="Anderson E."/>
            <person name="Anderson S."/>
            <person name="Arachi H."/>
            <person name="Azer M."/>
            <person name="Bachantsang P."/>
            <person name="Barry A."/>
            <person name="Bayul T."/>
            <person name="Berlin A."/>
            <person name="Bessette D."/>
            <person name="Bloom T."/>
            <person name="Blye J."/>
            <person name="Boguslavskiy L."/>
            <person name="Bonnet C."/>
            <person name="Boukhgalter B."/>
            <person name="Bourzgui I."/>
            <person name="Brown A."/>
            <person name="Cahill P."/>
            <person name="Channer S."/>
            <person name="Cheshatsang Y."/>
            <person name="Chuda L."/>
            <person name="Citroen M."/>
            <person name="Collymore A."/>
            <person name="Cooke P."/>
            <person name="Costello M."/>
            <person name="D'Aco K."/>
            <person name="Daza R."/>
            <person name="De Haan G."/>
            <person name="DeGray S."/>
            <person name="DeMaso C."/>
            <person name="Dhargay N."/>
            <person name="Dooley K."/>
            <person name="Dooley E."/>
            <person name="Doricent M."/>
            <person name="Dorje P."/>
            <person name="Dorjee K."/>
            <person name="Dupes A."/>
            <person name="Elong R."/>
            <person name="Falk J."/>
            <person name="Farina A."/>
            <person name="Faro S."/>
            <person name="Ferguson D."/>
            <person name="Fisher S."/>
            <person name="Foley C.D."/>
            <person name="Franke A."/>
            <person name="Friedrich D."/>
            <person name="Gadbois L."/>
            <person name="Gearin G."/>
            <person name="Gearin C.R."/>
            <person name="Giannoukos G."/>
            <person name="Goode T."/>
            <person name="Graham J."/>
            <person name="Grandbois E."/>
            <person name="Grewal S."/>
            <person name="Gyaltsen K."/>
            <person name="Hafez N."/>
            <person name="Hagos B."/>
            <person name="Hall J."/>
            <person name="Henson C."/>
            <person name="Hollinger A."/>
            <person name="Honan T."/>
            <person name="Huard M.D."/>
            <person name="Hughes L."/>
            <person name="Hurhula B."/>
            <person name="Husby M.E."/>
            <person name="Kamat A."/>
            <person name="Kanga B."/>
            <person name="Kashin S."/>
            <person name="Khazanovich D."/>
            <person name="Kisner P."/>
            <person name="Lance K."/>
            <person name="Lara M."/>
            <person name="Lee W."/>
            <person name="Lennon N."/>
            <person name="Letendre F."/>
            <person name="LeVine R."/>
            <person name="Lipovsky A."/>
            <person name="Liu X."/>
            <person name="Liu J."/>
            <person name="Liu S."/>
            <person name="Lokyitsang T."/>
            <person name="Lokyitsang Y."/>
            <person name="Lubonja R."/>
            <person name="Lui A."/>
            <person name="MacDonald P."/>
            <person name="Magnisalis V."/>
            <person name="Maru K."/>
            <person name="Matthews C."/>
            <person name="McCusker W."/>
            <person name="McDonough S."/>
            <person name="Mehta T."/>
            <person name="Meldrim J."/>
            <person name="Meneus L."/>
            <person name="Mihai O."/>
            <person name="Mihalev A."/>
            <person name="Mihova T."/>
            <person name="Mittelman R."/>
            <person name="Mlenga V."/>
            <person name="Montmayeur A."/>
            <person name="Mulrain L."/>
            <person name="Navidi A."/>
            <person name="Naylor J."/>
            <person name="Negash T."/>
            <person name="Nguyen T."/>
            <person name="Nguyen N."/>
            <person name="Nicol R."/>
            <person name="Norbu C."/>
            <person name="Norbu N."/>
            <person name="Novod N."/>
            <person name="O'Neill B."/>
            <person name="Osman S."/>
            <person name="Markiewicz E."/>
            <person name="Oyono O.L."/>
            <person name="Patti C."/>
            <person name="Phunkhang P."/>
            <person name="Pierre F."/>
            <person name="Priest M."/>
            <person name="Raghuraman S."/>
            <person name="Rege F."/>
            <person name="Reyes R."/>
            <person name="Rise C."/>
            <person name="Rogov P."/>
            <person name="Ross K."/>
            <person name="Ryan E."/>
            <person name="Settipalli S."/>
            <person name="Shea T."/>
            <person name="Sherpa N."/>
            <person name="Shi L."/>
            <person name="Shih D."/>
            <person name="Sparrow T."/>
            <person name="Spaulding J."/>
            <person name="Stalker J."/>
            <person name="Stange-Thomann N."/>
            <person name="Stavropoulos S."/>
            <person name="Stone C."/>
            <person name="Strader C."/>
            <person name="Tesfaye S."/>
            <person name="Thomson T."/>
            <person name="Thoulutsang Y."/>
            <person name="Thoulutsang D."/>
            <person name="Topham K."/>
            <person name="Topping I."/>
            <person name="Tsamla T."/>
            <person name="Vassiliev H."/>
            <person name="Vo A."/>
            <person name="Wangchuk T."/>
            <person name="Wangdi T."/>
            <person name="Weiand M."/>
            <person name="Wilkinson J."/>
            <person name="Wilson A."/>
            <person name="Yadav S."/>
            <person name="Young G."/>
            <person name="Yu Q."/>
            <person name="Zembek L."/>
            <person name="Zhong D."/>
            <person name="Zimmer A."/>
            <person name="Zwirko Z."/>
            <person name="Jaffe D.B."/>
            <person name="Alvarez P."/>
            <person name="Brockman W."/>
            <person name="Butler J."/>
            <person name="Chin C."/>
            <person name="Gnerre S."/>
            <person name="Grabherr M."/>
            <person name="Kleber M."/>
            <person name="Mauceli E."/>
            <person name="MacCallum I."/>
        </authorList>
    </citation>
    <scope>NUCLEOTIDE SEQUENCE [LARGE SCALE GENOMIC DNA]</scope>
    <source>
        <strain evidence="2">Mixed</strain>
        <strain evidence="4">mosaic</strain>
    </source>
</reference>
<dbReference type="SUPFAM" id="SSF56436">
    <property type="entry name" value="C-type lectin-like"/>
    <property type="match status" value="1"/>
</dbReference>
<protein>
    <submittedName>
        <fullName evidence="2">GD23494</fullName>
    </submittedName>
</protein>
<evidence type="ECO:0000313" key="2">
    <source>
        <dbReference type="EMBL" id="EDX04143.1"/>
    </source>
</evidence>
<proteinExistence type="predicted"/>
<reference evidence="2" key="2">
    <citation type="submission" date="2008-06" db="EMBL/GenBank/DDBJ databases">
        <authorList>
            <consortium name="FlyBase"/>
        </authorList>
    </citation>
    <scope>NUCLEOTIDE SEQUENCE</scope>
    <source>
        <strain evidence="2">Mixed</strain>
        <strain evidence="3">W501</strain>
    </source>
</reference>
<evidence type="ECO:0000313" key="3">
    <source>
        <dbReference type="EMBL" id="KMY88870.1"/>
    </source>
</evidence>
<reference evidence="3" key="3">
    <citation type="journal article" date="2013" name="Genome Res.">
        <title>A second-generation assembly of the Drosophila simulans genome provides new insights into patterns of lineage-specific divergence.</title>
        <authorList>
            <person name="Hu T.T."/>
            <person name="Eisen M.B."/>
            <person name="Thornton K.R."/>
            <person name="Andolfatto P."/>
        </authorList>
    </citation>
    <scope>NUCLEOTIDE SEQUENCE [LARGE SCALE GENOMIC DNA]</scope>
    <source>
        <strain evidence="3">W501</strain>
    </source>
</reference>
<dbReference type="Gene3D" id="3.10.100.10">
    <property type="entry name" value="Mannose-Binding Protein A, subunit A"/>
    <property type="match status" value="1"/>
</dbReference>
<dbReference type="PROSITE" id="PS50041">
    <property type="entry name" value="C_TYPE_LECTIN_2"/>
    <property type="match status" value="1"/>
</dbReference>
<dbReference type="CDD" id="cd00037">
    <property type="entry name" value="CLECT"/>
    <property type="match status" value="1"/>
</dbReference>
<dbReference type="InterPro" id="IPR016186">
    <property type="entry name" value="C-type_lectin-like/link_sf"/>
</dbReference>
<dbReference type="Bgee" id="FBgn0194873">
    <property type="expression patterns" value="Expressed in male reproductive system and 2 other cell types or tissues"/>
</dbReference>
<dbReference type="EMBL" id="CM002910">
    <property type="protein sequence ID" value="KMY88870.1"/>
    <property type="molecule type" value="Genomic_DNA"/>
</dbReference>
<dbReference type="InterPro" id="IPR001304">
    <property type="entry name" value="C-type_lectin-like"/>
</dbReference>
<dbReference type="HOGENOM" id="CLU_049894_13_0_1"/>
<dbReference type="OrthoDB" id="7357196at2759"/>